<proteinExistence type="predicted"/>
<accession>A0ABM7HV02</accession>
<gene>
    <name evidence="3" type="ORF">MMAGJ_36950</name>
</gene>
<dbReference type="InterPro" id="IPR029068">
    <property type="entry name" value="Glyas_Bleomycin-R_OHBP_Dase"/>
</dbReference>
<dbReference type="SUPFAM" id="SSF54593">
    <property type="entry name" value="Glyoxalase/Bleomycin resistance protein/Dihydroxybiphenyl dioxygenase"/>
    <property type="match status" value="1"/>
</dbReference>
<keyword evidence="1" id="KW-0479">Metal-binding</keyword>
<dbReference type="Proteomes" id="UP000465622">
    <property type="component" value="Chromosome"/>
</dbReference>
<dbReference type="EMBL" id="AP022567">
    <property type="protein sequence ID" value="BBX34413.1"/>
    <property type="molecule type" value="Genomic_DNA"/>
</dbReference>
<evidence type="ECO:0000313" key="3">
    <source>
        <dbReference type="EMBL" id="BBX34413.1"/>
    </source>
</evidence>
<evidence type="ECO:0000259" key="2">
    <source>
        <dbReference type="PROSITE" id="PS51819"/>
    </source>
</evidence>
<organism evidence="3 4">
    <name type="scientific">Mycolicibacterium mageritense</name>
    <name type="common">Mycobacterium mageritense</name>
    <dbReference type="NCBI Taxonomy" id="53462"/>
    <lineage>
        <taxon>Bacteria</taxon>
        <taxon>Bacillati</taxon>
        <taxon>Actinomycetota</taxon>
        <taxon>Actinomycetes</taxon>
        <taxon>Mycobacteriales</taxon>
        <taxon>Mycobacteriaceae</taxon>
        <taxon>Mycolicibacterium</taxon>
    </lineage>
</organism>
<evidence type="ECO:0000256" key="1">
    <source>
        <dbReference type="ARBA" id="ARBA00022723"/>
    </source>
</evidence>
<evidence type="ECO:0000313" key="4">
    <source>
        <dbReference type="Proteomes" id="UP000465622"/>
    </source>
</evidence>
<dbReference type="PANTHER" id="PTHR43048">
    <property type="entry name" value="METHYLMALONYL-COA EPIMERASE"/>
    <property type="match status" value="1"/>
</dbReference>
<keyword evidence="4" id="KW-1185">Reference proteome</keyword>
<name>A0ABM7HV02_MYCME</name>
<dbReference type="Pfam" id="PF13669">
    <property type="entry name" value="Glyoxalase_4"/>
    <property type="match status" value="1"/>
</dbReference>
<dbReference type="RefSeq" id="WP_051578516.1">
    <property type="nucleotide sequence ID" value="NZ_AP022567.1"/>
</dbReference>
<feature type="domain" description="VOC" evidence="2">
    <location>
        <begin position="21"/>
        <end position="166"/>
    </location>
</feature>
<dbReference type="Gene3D" id="3.10.180.10">
    <property type="entry name" value="2,3-Dihydroxybiphenyl 1,2-Dioxygenase, domain 1"/>
    <property type="match status" value="1"/>
</dbReference>
<reference evidence="3 4" key="1">
    <citation type="journal article" date="2019" name="Emerg. Microbes Infect.">
        <title>Comprehensive subspecies identification of 175 nontuberculous mycobacteria species based on 7547 genomic profiles.</title>
        <authorList>
            <person name="Matsumoto Y."/>
            <person name="Kinjo T."/>
            <person name="Motooka D."/>
            <person name="Nabeya D."/>
            <person name="Jung N."/>
            <person name="Uechi K."/>
            <person name="Horii T."/>
            <person name="Iida T."/>
            <person name="Fujita J."/>
            <person name="Nakamura S."/>
        </authorList>
    </citation>
    <scope>NUCLEOTIDE SEQUENCE [LARGE SCALE GENOMIC DNA]</scope>
    <source>
        <strain evidence="3 4">JCM 12375</strain>
    </source>
</reference>
<dbReference type="PROSITE" id="PS51819">
    <property type="entry name" value="VOC"/>
    <property type="match status" value="1"/>
</dbReference>
<sequence length="180" mass="19938">MQIGANQSDGDYPAGLPGLRGLDHVGITVPDLAEATTFFVDVLGCEYLYTLGPYRDDDGEWMREHLNVHPRAVMRQLHFFRCGDAAVFEVFEYQAPGRRLTPPANSDVGGHHVALYVDDLDAAVAHLKRCGITVLGDPTVSKGPSEGQRWVYFLAPWGMQFELVSYPGGKAFDRQRKGSR</sequence>
<dbReference type="PANTHER" id="PTHR43048:SF6">
    <property type="entry name" value="BLR8189 PROTEIN"/>
    <property type="match status" value="1"/>
</dbReference>
<dbReference type="InterPro" id="IPR051785">
    <property type="entry name" value="MMCE/EMCE_epimerase"/>
</dbReference>
<dbReference type="InterPro" id="IPR037523">
    <property type="entry name" value="VOC_core"/>
</dbReference>
<protein>
    <submittedName>
        <fullName evidence="3">Glyoxalase</fullName>
    </submittedName>
</protein>